<evidence type="ECO:0000313" key="1">
    <source>
        <dbReference type="EMBL" id="CCD56304.1"/>
    </source>
</evidence>
<organism evidence="1 2">
    <name type="scientific">Botryotinia fuckeliana (strain T4)</name>
    <name type="common">Noble rot fungus</name>
    <name type="synonym">Botrytis cinerea</name>
    <dbReference type="NCBI Taxonomy" id="999810"/>
    <lineage>
        <taxon>Eukaryota</taxon>
        <taxon>Fungi</taxon>
        <taxon>Dikarya</taxon>
        <taxon>Ascomycota</taxon>
        <taxon>Pezizomycotina</taxon>
        <taxon>Leotiomycetes</taxon>
        <taxon>Helotiales</taxon>
        <taxon>Sclerotiniaceae</taxon>
        <taxon>Botrytis</taxon>
    </lineage>
</organism>
<dbReference type="AlphaFoldDB" id="G2YX66"/>
<sequence length="67" mass="7632">MLDIESSTEQAHASRKVVWSDYLRVTGIISDAATHDRKDSFRAAQHWLQLLSQPRCCLCLGVKIYVI</sequence>
<dbReference type="Proteomes" id="UP000008177">
    <property type="component" value="Unplaced contigs"/>
</dbReference>
<dbReference type="EMBL" id="FQ790359">
    <property type="protein sequence ID" value="CCD56304.1"/>
    <property type="molecule type" value="Genomic_DNA"/>
</dbReference>
<proteinExistence type="predicted"/>
<reference evidence="2" key="1">
    <citation type="journal article" date="2011" name="PLoS Genet.">
        <title>Genomic analysis of the necrotrophic fungal pathogens Sclerotinia sclerotiorum and Botrytis cinerea.</title>
        <authorList>
            <person name="Amselem J."/>
            <person name="Cuomo C.A."/>
            <person name="van Kan J.A."/>
            <person name="Viaud M."/>
            <person name="Benito E.P."/>
            <person name="Couloux A."/>
            <person name="Coutinho P.M."/>
            <person name="de Vries R.P."/>
            <person name="Dyer P.S."/>
            <person name="Fillinger S."/>
            <person name="Fournier E."/>
            <person name="Gout L."/>
            <person name="Hahn M."/>
            <person name="Kohn L."/>
            <person name="Lapalu N."/>
            <person name="Plummer K.M."/>
            <person name="Pradier J.M."/>
            <person name="Quevillon E."/>
            <person name="Sharon A."/>
            <person name="Simon A."/>
            <person name="ten Have A."/>
            <person name="Tudzynski B."/>
            <person name="Tudzynski P."/>
            <person name="Wincker P."/>
            <person name="Andrew M."/>
            <person name="Anthouard V."/>
            <person name="Beever R.E."/>
            <person name="Beffa R."/>
            <person name="Benoit I."/>
            <person name="Bouzid O."/>
            <person name="Brault B."/>
            <person name="Chen Z."/>
            <person name="Choquer M."/>
            <person name="Collemare J."/>
            <person name="Cotton P."/>
            <person name="Danchin E.G."/>
            <person name="Da Silva C."/>
            <person name="Gautier A."/>
            <person name="Giraud C."/>
            <person name="Giraud T."/>
            <person name="Gonzalez C."/>
            <person name="Grossetete S."/>
            <person name="Guldener U."/>
            <person name="Henrissat B."/>
            <person name="Howlett B.J."/>
            <person name="Kodira C."/>
            <person name="Kretschmer M."/>
            <person name="Lappartient A."/>
            <person name="Leroch M."/>
            <person name="Levis C."/>
            <person name="Mauceli E."/>
            <person name="Neuveglise C."/>
            <person name="Oeser B."/>
            <person name="Pearson M."/>
            <person name="Poulain J."/>
            <person name="Poussereau N."/>
            <person name="Quesneville H."/>
            <person name="Rascle C."/>
            <person name="Schumacher J."/>
            <person name="Segurens B."/>
            <person name="Sexton A."/>
            <person name="Silva E."/>
            <person name="Sirven C."/>
            <person name="Soanes D.M."/>
            <person name="Talbot N.J."/>
            <person name="Templeton M."/>
            <person name="Yandava C."/>
            <person name="Yarden O."/>
            <person name="Zeng Q."/>
            <person name="Rollins J.A."/>
            <person name="Lebrun M.H."/>
            <person name="Dickman M."/>
        </authorList>
    </citation>
    <scope>NUCLEOTIDE SEQUENCE [LARGE SCALE GENOMIC DNA]</scope>
    <source>
        <strain evidence="2">T4</strain>
    </source>
</reference>
<accession>G2YX66</accession>
<dbReference type="InParanoid" id="G2YX66"/>
<protein>
    <submittedName>
        <fullName evidence="1">Uncharacterized protein</fullName>
    </submittedName>
</protein>
<dbReference type="HOGENOM" id="CLU_2812078_0_0_1"/>
<name>G2YX66_BOTF4</name>
<gene>
    <name evidence="1" type="ORF">BofuT4_uP149140.1</name>
</gene>
<evidence type="ECO:0000313" key="2">
    <source>
        <dbReference type="Proteomes" id="UP000008177"/>
    </source>
</evidence>